<dbReference type="KEGG" id="ccx:COCOR_06546"/>
<dbReference type="EMBL" id="CP003389">
    <property type="protein sequence ID" value="AFE06990.1"/>
    <property type="molecule type" value="Genomic_DNA"/>
</dbReference>
<dbReference type="HOGENOM" id="CLU_735119_0_0_7"/>
<dbReference type="InterPro" id="IPR011990">
    <property type="entry name" value="TPR-like_helical_dom_sf"/>
</dbReference>
<dbReference type="eggNOG" id="COG0457">
    <property type="taxonomic scope" value="Bacteria"/>
</dbReference>
<dbReference type="Proteomes" id="UP000007587">
    <property type="component" value="Chromosome"/>
</dbReference>
<sequence length="376" mass="41671">MVAGLASLVVWQWEDIVKLPAVQWGMELVAKLRVDESPPAPRTFRVAVARLERDADDELWHVIQGNLKEEPYLEVRPVGFHIAEGSEAAGHETARKYLRRMHADVLIWGSVMGSGPAAVPQLYLTWADSPREMKRDAAAPRSYERERAQRLPALFWDDLSTVLRLAVFTQASSEFSDKGRYLADKLPGFTDKVRYLLRTRGASWNAQDRASTAGVLAPALQVLGSQNGQDEPLLESIALYEECLKTWTRRDSPEQWAATQNNLGNALSTLGERESGPEHLEEAVVAYRAALKERTRERVPLDWAMTQTNLGIALMLLGLKTHDAAPLCDALPRYFGAWVVLSAANDVRAALPDEAAAWARQALAAHSADAAWECPG</sequence>
<dbReference type="SUPFAM" id="SSF48452">
    <property type="entry name" value="TPR-like"/>
    <property type="match status" value="1"/>
</dbReference>
<proteinExistence type="predicted"/>
<reference evidence="2" key="2">
    <citation type="submission" date="2012-03" db="EMBL/GenBank/DDBJ databases">
        <title>Genome sequence of the fruiting myxobacterium Corallococcus coralloides DSM 2259.</title>
        <authorList>
            <person name="Huntley S."/>
            <person name="Zhang Y."/>
            <person name="Treuner-Lange A."/>
            <person name="Sensen C.W."/>
            <person name="Sogaard-Andersen L."/>
        </authorList>
    </citation>
    <scope>NUCLEOTIDE SEQUENCE [LARGE SCALE GENOMIC DNA]</scope>
    <source>
        <strain evidence="2">ATCC 25202 / DSM 2259 / NBRC 100086 / M2</strain>
    </source>
</reference>
<reference evidence="1 2" key="1">
    <citation type="journal article" date="2012" name="J. Bacteriol.">
        <title>Complete Genome Sequence of the Fruiting Myxobacterium Corallococcus coralloides DSM 2259.</title>
        <authorList>
            <person name="Huntley S."/>
            <person name="Zhang Y."/>
            <person name="Treuner-Lange A."/>
            <person name="Kneip S."/>
            <person name="Sensen C.W."/>
            <person name="Sogaard-Andersen L."/>
        </authorList>
    </citation>
    <scope>NUCLEOTIDE SEQUENCE [LARGE SCALE GENOMIC DNA]</scope>
    <source>
        <strain evidence="2">ATCC 25202 / DSM 2259 / NBRC 100086 / M2</strain>
    </source>
</reference>
<dbReference type="RefSeq" id="WP_014399334.1">
    <property type="nucleotide sequence ID" value="NC_017030.1"/>
</dbReference>
<dbReference type="STRING" id="1144275.COCOR_06546"/>
<dbReference type="Gene3D" id="1.25.40.10">
    <property type="entry name" value="Tetratricopeptide repeat domain"/>
    <property type="match status" value="1"/>
</dbReference>
<dbReference type="InParanoid" id="H8MUM1"/>
<dbReference type="AlphaFoldDB" id="H8MUM1"/>
<gene>
    <name evidence="1" type="ordered locus">COCOR_06546</name>
</gene>
<evidence type="ECO:0000313" key="1">
    <source>
        <dbReference type="EMBL" id="AFE06990.1"/>
    </source>
</evidence>
<evidence type="ECO:0000313" key="2">
    <source>
        <dbReference type="Proteomes" id="UP000007587"/>
    </source>
</evidence>
<name>H8MUM1_CORCM</name>
<evidence type="ECO:0008006" key="3">
    <source>
        <dbReference type="Google" id="ProtNLM"/>
    </source>
</evidence>
<keyword evidence="2" id="KW-1185">Reference proteome</keyword>
<organism evidence="1 2">
    <name type="scientific">Corallococcus coralloides (strain ATCC 25202 / DSM 2259 / NBRC 100086 / M2)</name>
    <name type="common">Myxococcus coralloides</name>
    <dbReference type="NCBI Taxonomy" id="1144275"/>
    <lineage>
        <taxon>Bacteria</taxon>
        <taxon>Pseudomonadati</taxon>
        <taxon>Myxococcota</taxon>
        <taxon>Myxococcia</taxon>
        <taxon>Myxococcales</taxon>
        <taxon>Cystobacterineae</taxon>
        <taxon>Myxococcaceae</taxon>
        <taxon>Corallococcus</taxon>
    </lineage>
</organism>
<protein>
    <recommendedName>
        <fullName evidence="3">Tetratricopeptide repeat protein</fullName>
    </recommendedName>
</protein>
<accession>H8MUM1</accession>